<dbReference type="Proteomes" id="UP001153636">
    <property type="component" value="Chromosome 11"/>
</dbReference>
<dbReference type="InterPro" id="IPR004245">
    <property type="entry name" value="DUF229"/>
</dbReference>
<reference evidence="2" key="1">
    <citation type="submission" date="2022-01" db="EMBL/GenBank/DDBJ databases">
        <authorList>
            <person name="King R."/>
        </authorList>
    </citation>
    <scope>NUCLEOTIDE SEQUENCE</scope>
</reference>
<keyword evidence="1" id="KW-0812">Transmembrane</keyword>
<gene>
    <name evidence="2" type="ORF">PSYICH_LOCUS2536</name>
</gene>
<organism evidence="2 3">
    <name type="scientific">Psylliodes chrysocephalus</name>
    <dbReference type="NCBI Taxonomy" id="3402493"/>
    <lineage>
        <taxon>Eukaryota</taxon>
        <taxon>Metazoa</taxon>
        <taxon>Ecdysozoa</taxon>
        <taxon>Arthropoda</taxon>
        <taxon>Hexapoda</taxon>
        <taxon>Insecta</taxon>
        <taxon>Pterygota</taxon>
        <taxon>Neoptera</taxon>
        <taxon>Endopterygota</taxon>
        <taxon>Coleoptera</taxon>
        <taxon>Polyphaga</taxon>
        <taxon>Cucujiformia</taxon>
        <taxon>Chrysomeloidea</taxon>
        <taxon>Chrysomelidae</taxon>
        <taxon>Galerucinae</taxon>
        <taxon>Alticini</taxon>
        <taxon>Psylliodes</taxon>
    </lineage>
</organism>
<dbReference type="SUPFAM" id="SSF53649">
    <property type="entry name" value="Alkaline phosphatase-like"/>
    <property type="match status" value="1"/>
</dbReference>
<dbReference type="PANTHER" id="PTHR10974:SF1">
    <property type="entry name" value="FI08016P-RELATED"/>
    <property type="match status" value="1"/>
</dbReference>
<dbReference type="Pfam" id="PF02995">
    <property type="entry name" value="DUF229"/>
    <property type="match status" value="1"/>
</dbReference>
<dbReference type="CDD" id="cd16021">
    <property type="entry name" value="ALP_like"/>
    <property type="match status" value="1"/>
</dbReference>
<dbReference type="OrthoDB" id="413313at2759"/>
<dbReference type="GO" id="GO:0005615">
    <property type="term" value="C:extracellular space"/>
    <property type="evidence" value="ECO:0007669"/>
    <property type="project" value="TreeGrafter"/>
</dbReference>
<keyword evidence="3" id="KW-1185">Reference proteome</keyword>
<dbReference type="EMBL" id="OV651823">
    <property type="protein sequence ID" value="CAH1101029.1"/>
    <property type="molecule type" value="Genomic_DNA"/>
</dbReference>
<dbReference type="AlphaFoldDB" id="A0A9P0G3V7"/>
<feature type="transmembrane region" description="Helical" evidence="1">
    <location>
        <begin position="12"/>
        <end position="30"/>
    </location>
</feature>
<dbReference type="PANTHER" id="PTHR10974">
    <property type="entry name" value="FI08016P-RELATED"/>
    <property type="match status" value="1"/>
</dbReference>
<dbReference type="FunFam" id="3.40.720.10:FF:000017">
    <property type="entry name" value="Predicted protein"/>
    <property type="match status" value="1"/>
</dbReference>
<proteinExistence type="predicted"/>
<name>A0A9P0G3V7_9CUCU</name>
<sequence length="633" mass="73315">MELRSGRRALLIYWITILICGTIILYGNIFEMDYLTVRFNKPLLKQGSKENNFTIDTPGCKIPYLDAFDKNIRKYTEKYSKPICDVSSPLVASNLTSIFVLPSSFPLYHIEDLRYLECCYQPFWRIEPEKGEEDTKIEFDNTCYPFIDDIDIQDEFIKVTCKYNSTNIYVDTFSFVPLKNGMKFQADPDRLNVLVLGLDTVSRLNLHRQMPKTVKYLANLGGVELMGYNKVGDNTFPNLIPVLTGLTEDELINNCWPHPNDNFDNCSFVWNLYKEKGHITAYGEDCAWMGLFNYERKGFKKQNTDFNYAVFNRMSEGLIGNSKEVDCNQCIGSRLVYKELLDYMKKFVITMDTNRLPYFGFFWEVTILHEYLNSPQVCDDDYHLLLKTLLEGNHLNNTVLVFMSDHGIRWGDIRETFQGKMEERLPFVFFLFPDWFQRKYSKAYENLKINTKRLTTPFDLYETLVVLVNPNDLLVDYNLKNTNLLDRGISLFKPISDERTCEDAGITDNWCTCTESMDIEINNKVLDAAKSAVDNINFQLKGYTQCAKLTLDTVIDAKLVWNPSVKKNTSLDYSLTLRTLPSQAVFEVTMSNLRNDSFEVIGSISRLNLYGDQSSCITDFHLKLYCYCVSLLG</sequence>
<evidence type="ECO:0000256" key="1">
    <source>
        <dbReference type="SAM" id="Phobius"/>
    </source>
</evidence>
<accession>A0A9P0G3V7</accession>
<keyword evidence="1" id="KW-1133">Transmembrane helix</keyword>
<dbReference type="Gene3D" id="3.40.720.10">
    <property type="entry name" value="Alkaline Phosphatase, subunit A"/>
    <property type="match status" value="1"/>
</dbReference>
<evidence type="ECO:0000313" key="3">
    <source>
        <dbReference type="Proteomes" id="UP001153636"/>
    </source>
</evidence>
<protein>
    <submittedName>
        <fullName evidence="2">Uncharacterized protein</fullName>
    </submittedName>
</protein>
<dbReference type="InterPro" id="IPR017850">
    <property type="entry name" value="Alkaline_phosphatase_core_sf"/>
</dbReference>
<evidence type="ECO:0000313" key="2">
    <source>
        <dbReference type="EMBL" id="CAH1101029.1"/>
    </source>
</evidence>
<keyword evidence="1" id="KW-0472">Membrane</keyword>